<comment type="caution">
    <text evidence="2">The sequence shown here is derived from an EMBL/GenBank/DDBJ whole genome shotgun (WGS) entry which is preliminary data.</text>
</comment>
<dbReference type="Proteomes" id="UP000281406">
    <property type="component" value="Unassembled WGS sequence"/>
</dbReference>
<protein>
    <submittedName>
        <fullName evidence="2">Myosin light chain kinase, smooth muscle</fullName>
    </submittedName>
</protein>
<evidence type="ECO:0000313" key="2">
    <source>
        <dbReference type="EMBL" id="ROL43708.1"/>
    </source>
</evidence>
<keyword evidence="2" id="KW-0808">Transferase</keyword>
<keyword evidence="3" id="KW-1185">Reference proteome</keyword>
<dbReference type="GO" id="GO:0016301">
    <property type="term" value="F:kinase activity"/>
    <property type="evidence" value="ECO:0007669"/>
    <property type="project" value="UniProtKB-KW"/>
</dbReference>
<evidence type="ECO:0000313" key="3">
    <source>
        <dbReference type="Proteomes" id="UP000281406"/>
    </source>
</evidence>
<name>A0A3N0YD63_ANAGA</name>
<dbReference type="AlphaFoldDB" id="A0A3N0YD63"/>
<feature type="compositionally biased region" description="Polar residues" evidence="1">
    <location>
        <begin position="166"/>
        <end position="298"/>
    </location>
</feature>
<accession>A0A3N0YD63</accession>
<gene>
    <name evidence="2" type="ORF">DPX16_4542</name>
</gene>
<dbReference type="OrthoDB" id="6162803at2759"/>
<dbReference type="EMBL" id="RJVU01047220">
    <property type="protein sequence ID" value="ROL43708.1"/>
    <property type="molecule type" value="Genomic_DNA"/>
</dbReference>
<sequence length="327" mass="35862">MSSALNDTGVSNSRSRYAFIHKALLMQKQEVLNAHRLLQFPLTSSKPINCDIYQSGSGRLRRAAERRRLRGKMGFVCLQFGAEYEHTPSSRRERTWSNNFGSQETVDGRRKALVFRPSRLLNRLCEQVEEGPSQKWLFANEPGASLKGNPSHSPGAATSCVRRSDSTLNRASSSTPQHTPNRTSSSTPKHTPNRTSSSTPKHTPNRTSSSTPQHTPNRTSSSTPKHTMNHTSSSTPKYTPNLISSSTPKHTPNHISSSTPKHNPNHISSSTPKLTPNHTSSSTPKLTPNHTSSSTPKHTPNRTSSSTPSHTPITADLSILKTPLKAN</sequence>
<organism evidence="2 3">
    <name type="scientific">Anabarilius grahami</name>
    <name type="common">Kanglang fish</name>
    <name type="synonym">Barilius grahami</name>
    <dbReference type="NCBI Taxonomy" id="495550"/>
    <lineage>
        <taxon>Eukaryota</taxon>
        <taxon>Metazoa</taxon>
        <taxon>Chordata</taxon>
        <taxon>Craniata</taxon>
        <taxon>Vertebrata</taxon>
        <taxon>Euteleostomi</taxon>
        <taxon>Actinopterygii</taxon>
        <taxon>Neopterygii</taxon>
        <taxon>Teleostei</taxon>
        <taxon>Ostariophysi</taxon>
        <taxon>Cypriniformes</taxon>
        <taxon>Xenocyprididae</taxon>
        <taxon>Xenocypridinae</taxon>
        <taxon>Xenocypridinae incertae sedis</taxon>
        <taxon>Anabarilius</taxon>
    </lineage>
</organism>
<evidence type="ECO:0000256" key="1">
    <source>
        <dbReference type="SAM" id="MobiDB-lite"/>
    </source>
</evidence>
<feature type="compositionally biased region" description="Low complexity" evidence="1">
    <location>
        <begin position="301"/>
        <end position="314"/>
    </location>
</feature>
<reference evidence="2 3" key="1">
    <citation type="submission" date="2018-10" db="EMBL/GenBank/DDBJ databases">
        <title>Genome assembly for a Yunnan-Guizhou Plateau 3E fish, Anabarilius grahami (Regan), and its evolutionary and genetic applications.</title>
        <authorList>
            <person name="Jiang W."/>
        </authorList>
    </citation>
    <scope>NUCLEOTIDE SEQUENCE [LARGE SCALE GENOMIC DNA]</scope>
    <source>
        <strain evidence="2">AG-KIZ</strain>
        <tissue evidence="2">Muscle</tissue>
    </source>
</reference>
<keyword evidence="2" id="KW-0418">Kinase</keyword>
<feature type="region of interest" description="Disordered" evidence="1">
    <location>
        <begin position="140"/>
        <end position="327"/>
    </location>
</feature>
<proteinExistence type="predicted"/>